<dbReference type="InterPro" id="IPR008928">
    <property type="entry name" value="6-hairpin_glycosidase_sf"/>
</dbReference>
<evidence type="ECO:0000313" key="4">
    <source>
        <dbReference type="Proteomes" id="UP001500571"/>
    </source>
</evidence>
<dbReference type="EMBL" id="BAAAPB010000001">
    <property type="protein sequence ID" value="GAA1953261.1"/>
    <property type="molecule type" value="Genomic_DNA"/>
</dbReference>
<dbReference type="GO" id="GO:0016787">
    <property type="term" value="F:hydrolase activity"/>
    <property type="evidence" value="ECO:0007669"/>
    <property type="project" value="UniProtKB-KW"/>
</dbReference>
<keyword evidence="3" id="KW-0378">Hydrolase</keyword>
<accession>A0ABN2QJP4</accession>
<comment type="caution">
    <text evidence="3">The sequence shown here is derived from an EMBL/GenBank/DDBJ whole genome shotgun (WGS) entry which is preliminary data.</text>
</comment>
<dbReference type="RefSeq" id="WP_344043135.1">
    <property type="nucleotide sequence ID" value="NZ_BAAAPB010000001.1"/>
</dbReference>
<proteinExistence type="predicted"/>
<sequence>MTQAFTAHTLRQYALLADGERGALVGPRGDVAFMCAPRWHDDAVFAALLGGGGRYAVTPRDPRFVWGGHYEQGSLIWRSRWVTTDTVIECREALAWPGDPDRVVLLRRVEACDGDAEVDVVLELAAGFGAHRMTSKRTTEGVWEGRTGDLRYRWSGTPSYARPDGGTIGFALTVPQGEHYDLVLEISRVPLPDLPPVAEDAWRRTCEGWHGEMPAFDGSAAPGDSRHSYAVLRGLTSRTGAMVAAATTSLPERAEAGRNYDYRYAWIRDQCYAGLAAAVAGGVDLLDSAVRFVTDRIMADGAEIKPAYTVTGGPVPSERQLSLPGYPGAPVRTGNRVNEQFQLDVLGEALQLYAAADAAGRLDATGWRAVEETVTAIEKRGGDPDAGIWELEDRRWAHSRLACVAGLRAIADRRTGATARSWQHLADRLLRSVEADCVHISGRWQRAPDDERVDASLLLGGLRGAVPADDPHHVRTWEAVRATLADDGYVYRFRQDPSRPLHVEEGAFVLCGFHMALATLQQGRLTDAVRWFERNRSALGPPGLFAEEFDVVQRQLRGNLPQAFVHALLLETAQRLGDAGIGTAGFGAAAR</sequence>
<dbReference type="PANTHER" id="PTHR31616">
    <property type="entry name" value="TREHALASE"/>
    <property type="match status" value="1"/>
</dbReference>
<dbReference type="Pfam" id="PF00723">
    <property type="entry name" value="Glyco_hydro_15"/>
    <property type="match status" value="1"/>
</dbReference>
<evidence type="ECO:0000313" key="3">
    <source>
        <dbReference type="EMBL" id="GAA1953261.1"/>
    </source>
</evidence>
<feature type="domain" description="Trehalase-like N-terminal" evidence="2">
    <location>
        <begin position="7"/>
        <end position="134"/>
    </location>
</feature>
<evidence type="ECO:0000259" key="1">
    <source>
        <dbReference type="Pfam" id="PF00723"/>
    </source>
</evidence>
<dbReference type="Pfam" id="PF19291">
    <property type="entry name" value="TREH_N"/>
    <property type="match status" value="1"/>
</dbReference>
<dbReference type="Gene3D" id="1.50.10.10">
    <property type="match status" value="1"/>
</dbReference>
<reference evidence="3 4" key="1">
    <citation type="journal article" date="2019" name="Int. J. Syst. Evol. Microbiol.">
        <title>The Global Catalogue of Microorganisms (GCM) 10K type strain sequencing project: providing services to taxonomists for standard genome sequencing and annotation.</title>
        <authorList>
            <consortium name="The Broad Institute Genomics Platform"/>
            <consortium name="The Broad Institute Genome Sequencing Center for Infectious Disease"/>
            <person name="Wu L."/>
            <person name="Ma J."/>
        </authorList>
    </citation>
    <scope>NUCLEOTIDE SEQUENCE [LARGE SCALE GENOMIC DNA]</scope>
    <source>
        <strain evidence="3 4">JCM 15309</strain>
    </source>
</reference>
<evidence type="ECO:0000259" key="2">
    <source>
        <dbReference type="Pfam" id="PF19291"/>
    </source>
</evidence>
<feature type="domain" description="GH15-like" evidence="1">
    <location>
        <begin position="238"/>
        <end position="573"/>
    </location>
</feature>
<dbReference type="InterPro" id="IPR045582">
    <property type="entry name" value="Trehalase-like_N"/>
</dbReference>
<dbReference type="InterPro" id="IPR011613">
    <property type="entry name" value="GH15-like"/>
</dbReference>
<dbReference type="SUPFAM" id="SSF48208">
    <property type="entry name" value="Six-hairpin glycosidases"/>
    <property type="match status" value="1"/>
</dbReference>
<dbReference type="InterPro" id="IPR012341">
    <property type="entry name" value="6hp_glycosidase-like_sf"/>
</dbReference>
<gene>
    <name evidence="3" type="ORF">GCM10009798_10540</name>
</gene>
<name>A0ABN2QJP4_9ACTN</name>
<dbReference type="PANTHER" id="PTHR31616:SF10">
    <property type="entry name" value="TREHALASE"/>
    <property type="match status" value="1"/>
</dbReference>
<keyword evidence="4" id="KW-1185">Reference proteome</keyword>
<protein>
    <submittedName>
        <fullName evidence="3">Glycoside hydrolase family 15 protein</fullName>
    </submittedName>
</protein>
<organism evidence="3 4">
    <name type="scientific">Nocardioides panacihumi</name>
    <dbReference type="NCBI Taxonomy" id="400774"/>
    <lineage>
        <taxon>Bacteria</taxon>
        <taxon>Bacillati</taxon>
        <taxon>Actinomycetota</taxon>
        <taxon>Actinomycetes</taxon>
        <taxon>Propionibacteriales</taxon>
        <taxon>Nocardioidaceae</taxon>
        <taxon>Nocardioides</taxon>
    </lineage>
</organism>
<dbReference type="Proteomes" id="UP001500571">
    <property type="component" value="Unassembled WGS sequence"/>
</dbReference>